<reference evidence="1 2" key="1">
    <citation type="submission" date="2008-10" db="EMBL/GenBank/DDBJ databases">
        <authorList>
            <person name="Qin X."/>
            <person name="Bachman B."/>
            <person name="Battles P."/>
            <person name="Bell A."/>
            <person name="Bess C."/>
            <person name="Bickham C."/>
            <person name="Chaboub L."/>
            <person name="Chen D."/>
            <person name="Coyle M."/>
            <person name="Deiros D.R."/>
            <person name="Dinh H."/>
            <person name="Forbes L."/>
            <person name="Fowler G."/>
            <person name="Francisco L."/>
            <person name="Fu Q."/>
            <person name="Gubbala S."/>
            <person name="Hale W."/>
            <person name="Han Y."/>
            <person name="Hemphill L."/>
            <person name="Highlander S.K."/>
            <person name="Hirani K."/>
            <person name="Hogues M."/>
            <person name="Jackson L."/>
            <person name="Jakkamsetti A."/>
            <person name="Javaid M."/>
            <person name="Jiang H."/>
            <person name="Korchina V."/>
            <person name="Kovar C."/>
            <person name="Lara F."/>
            <person name="Lee S."/>
            <person name="Mata R."/>
            <person name="Mathew T."/>
            <person name="Moen C."/>
            <person name="Morales K."/>
            <person name="Munidasa M."/>
            <person name="Nazareth L."/>
            <person name="Ngo R."/>
            <person name="Nguyen L."/>
            <person name="Okwuonu G."/>
            <person name="Ongeri F."/>
            <person name="Patil S."/>
            <person name="Petrosino J."/>
            <person name="Pham C."/>
            <person name="Pham P."/>
            <person name="Pu L.-L."/>
            <person name="Puazo M."/>
            <person name="Raj R."/>
            <person name="Reid J."/>
            <person name="Rouhana J."/>
            <person name="Saada N."/>
            <person name="Shang Y."/>
            <person name="Simmons D."/>
            <person name="Thornton R."/>
            <person name="Warren J."/>
            <person name="Weissenberger G."/>
            <person name="Zhang J."/>
            <person name="Zhang L."/>
            <person name="Zhou C."/>
            <person name="Zhu D."/>
            <person name="Muzny D."/>
            <person name="Worley K."/>
            <person name="Gibbs R."/>
        </authorList>
    </citation>
    <scope>NUCLEOTIDE SEQUENCE [LARGE SCALE GENOMIC DNA]</scope>
    <source>
        <strain evidence="1 2">ATCC 51172</strain>
    </source>
</reference>
<proteinExistence type="predicted"/>
<evidence type="ECO:0000313" key="2">
    <source>
        <dbReference type="Proteomes" id="UP000005984"/>
    </source>
</evidence>
<comment type="caution">
    <text evidence="1">The sequence shown here is derived from an EMBL/GenBank/DDBJ whole genome shotgun (WGS) entry which is preliminary data.</text>
</comment>
<gene>
    <name evidence="1" type="ORF">HMPREF0072_0191</name>
</gene>
<protein>
    <recommendedName>
        <fullName evidence="3">PqqD family protein</fullName>
    </recommendedName>
</protein>
<name>C2BCX1_9FIRM</name>
<evidence type="ECO:0000313" key="1">
    <source>
        <dbReference type="EMBL" id="EEI87163.1"/>
    </source>
</evidence>
<dbReference type="EMBL" id="ABYO01000015">
    <property type="protein sequence ID" value="EEI87163.1"/>
    <property type="molecule type" value="Genomic_DNA"/>
</dbReference>
<accession>C2BCX1</accession>
<evidence type="ECO:0008006" key="3">
    <source>
        <dbReference type="Google" id="ProtNLM"/>
    </source>
</evidence>
<sequence>MLQINYYISRLDVNLKVNDTISVSKINNNQINIYQDNCFKTLECDYEILNEVFSLVKEFGNREKIHKKFSKYYSIEEIDQFINVLINEGILLSSKELSSTYNHEKSHILLISDMEIDKEIKNILNLKNIPFF</sequence>
<dbReference type="HOGENOM" id="CLU_1912683_0_0_9"/>
<organism evidence="1 2">
    <name type="scientific">Anaerococcus lactolyticus ATCC 51172</name>
    <dbReference type="NCBI Taxonomy" id="525254"/>
    <lineage>
        <taxon>Bacteria</taxon>
        <taxon>Bacillati</taxon>
        <taxon>Bacillota</taxon>
        <taxon>Tissierellia</taxon>
        <taxon>Tissierellales</taxon>
        <taxon>Peptoniphilaceae</taxon>
        <taxon>Anaerococcus</taxon>
    </lineage>
</organism>
<dbReference type="AlphaFoldDB" id="C2BCX1"/>
<keyword evidence="2" id="KW-1185">Reference proteome</keyword>
<dbReference type="Proteomes" id="UP000005984">
    <property type="component" value="Unassembled WGS sequence"/>
</dbReference>